<dbReference type="PROSITE" id="PS50088">
    <property type="entry name" value="ANK_REPEAT"/>
    <property type="match status" value="1"/>
</dbReference>
<feature type="region of interest" description="Disordered" evidence="3">
    <location>
        <begin position="538"/>
        <end position="561"/>
    </location>
</feature>
<evidence type="ECO:0000256" key="2">
    <source>
        <dbReference type="PROSITE-ProRule" id="PRU00023"/>
    </source>
</evidence>
<dbReference type="SUPFAM" id="SSF48403">
    <property type="entry name" value="Ankyrin repeat"/>
    <property type="match status" value="1"/>
</dbReference>
<dbReference type="PRINTS" id="PR01415">
    <property type="entry name" value="ANKYRIN"/>
</dbReference>
<dbReference type="InterPro" id="IPR027417">
    <property type="entry name" value="P-loop_NTPase"/>
</dbReference>
<evidence type="ECO:0000313" key="5">
    <source>
        <dbReference type="EMBL" id="PMD44661.1"/>
    </source>
</evidence>
<dbReference type="PROSITE" id="PS50297">
    <property type="entry name" value="ANK_REP_REGION"/>
    <property type="match status" value="1"/>
</dbReference>
<dbReference type="SUPFAM" id="SSF52540">
    <property type="entry name" value="P-loop containing nucleoside triphosphate hydrolases"/>
    <property type="match status" value="1"/>
</dbReference>
<evidence type="ECO:0000313" key="6">
    <source>
        <dbReference type="Proteomes" id="UP000235786"/>
    </source>
</evidence>
<proteinExistence type="predicted"/>
<keyword evidence="2" id="KW-0040">ANK repeat</keyword>
<keyword evidence="1" id="KW-0677">Repeat</keyword>
<dbReference type="Gene3D" id="1.25.40.20">
    <property type="entry name" value="Ankyrin repeat-containing domain"/>
    <property type="match status" value="1"/>
</dbReference>
<dbReference type="SMART" id="SM00248">
    <property type="entry name" value="ANK"/>
    <property type="match status" value="4"/>
</dbReference>
<feature type="domain" description="Nephrocystin 3-like N-terminal" evidence="4">
    <location>
        <begin position="205"/>
        <end position="367"/>
    </location>
</feature>
<evidence type="ECO:0000256" key="3">
    <source>
        <dbReference type="SAM" id="MobiDB-lite"/>
    </source>
</evidence>
<dbReference type="STRING" id="1149755.A0A2J6S1L8"/>
<sequence>MDPVSALGVASGVVGIISLGISVCDGLLGYYGSCKNARADSARLYKSMERLVTTFRDLERTIQKPIFKHTGFADVANHITACRQGVDTLQSELERISATSKDQHKFWTKARARALYPFKEKTILNLAGIVDKLVMYLGLAVDTLHLEIGAESLQLISDINAATKTNDISQDQQLTEQRRLKIAQWLSPPDPFSNHNAAMDKRRRDTGRWLIDSAQLLEWRESEDSLLWLHGFAGCGKTILTSTAIENTRDHCKSRSDFAIAFFYFDFNDVAKQKVYEMLCSLICQLYSQTAIDIPGLESLYERCSRTHKPAVQDLLGVLRESISNFNDTFIILDALDESTDREVLLSILEKMSRWGLKQLHILVTSRREPDIEQILDPLVTNSICIQNKLVDADIELYIRDRLKKDAKLSRWSRPVRADIEATLMKGARGMFRWVVCQLDALRKCLSLRMLREALKTLPETLDETYVRILRSIDNMHRAGALRILQVLSHSACPMTLQEVAETLAIDLSGSPKFDPDLRLREARALLDICCGMHSEQRDSSSEEELANSLPSSSVTGNKRKRRALHDSVDCAEATNTAEVRFAHYSVKEFLVSERLRNGPMSCYYIREVESHTVLAQCCLALLSNALYYSSRHGLNKTVLELIQNHGACAKGPWTNCTTIPGGTALHAAVNGGFIDVVVSLLDAGADVDAAHEDRGPAICDAIRQRHFAIVELLLARGSDVNFHHENCGSLLDQAVMIENRRIIELLLSWGAKVDVSIFEGTGEISLEILQLLVSHLEKVNDLERFQKMGVALFRAGQYKDTENMQWLLENGSDIKASGVWSHETVLQVATCPKYADKIRLLLSDIEAKGMFEPSFQAAPRSAP</sequence>
<dbReference type="AlphaFoldDB" id="A0A2J6S1L8"/>
<gene>
    <name evidence="5" type="ORF">L207DRAFT_630959</name>
</gene>
<dbReference type="EMBL" id="KZ613941">
    <property type="protein sequence ID" value="PMD44661.1"/>
    <property type="molecule type" value="Genomic_DNA"/>
</dbReference>
<dbReference type="InterPro" id="IPR002110">
    <property type="entry name" value="Ankyrin_rpt"/>
</dbReference>
<keyword evidence="6" id="KW-1185">Reference proteome</keyword>
<dbReference type="Gene3D" id="3.40.50.300">
    <property type="entry name" value="P-loop containing nucleotide triphosphate hydrolases"/>
    <property type="match status" value="1"/>
</dbReference>
<protein>
    <recommendedName>
        <fullName evidence="4">Nephrocystin 3-like N-terminal domain-containing protein</fullName>
    </recommendedName>
</protein>
<evidence type="ECO:0000256" key="1">
    <source>
        <dbReference type="ARBA" id="ARBA00022737"/>
    </source>
</evidence>
<name>A0A2J6S1L8_HYAVF</name>
<dbReference type="Pfam" id="PF24883">
    <property type="entry name" value="NPHP3_N"/>
    <property type="match status" value="1"/>
</dbReference>
<dbReference type="PANTHER" id="PTHR10039">
    <property type="entry name" value="AMELOGENIN"/>
    <property type="match status" value="1"/>
</dbReference>
<accession>A0A2J6S1L8</accession>
<dbReference type="Proteomes" id="UP000235786">
    <property type="component" value="Unassembled WGS sequence"/>
</dbReference>
<dbReference type="PANTHER" id="PTHR10039:SF16">
    <property type="entry name" value="GPI INOSITOL-DEACYLASE"/>
    <property type="match status" value="1"/>
</dbReference>
<dbReference type="Pfam" id="PF00023">
    <property type="entry name" value="Ank"/>
    <property type="match status" value="1"/>
</dbReference>
<reference evidence="5 6" key="1">
    <citation type="submission" date="2016-04" db="EMBL/GenBank/DDBJ databases">
        <title>A degradative enzymes factory behind the ericoid mycorrhizal symbiosis.</title>
        <authorList>
            <consortium name="DOE Joint Genome Institute"/>
            <person name="Martino E."/>
            <person name="Morin E."/>
            <person name="Grelet G."/>
            <person name="Kuo A."/>
            <person name="Kohler A."/>
            <person name="Daghino S."/>
            <person name="Barry K."/>
            <person name="Choi C."/>
            <person name="Cichocki N."/>
            <person name="Clum A."/>
            <person name="Copeland A."/>
            <person name="Hainaut M."/>
            <person name="Haridas S."/>
            <person name="Labutti K."/>
            <person name="Lindquist E."/>
            <person name="Lipzen A."/>
            <person name="Khouja H.-R."/>
            <person name="Murat C."/>
            <person name="Ohm R."/>
            <person name="Olson A."/>
            <person name="Spatafora J."/>
            <person name="Veneault-Fourrey C."/>
            <person name="Henrissat B."/>
            <person name="Grigoriev I."/>
            <person name="Martin F."/>
            <person name="Perotto S."/>
        </authorList>
    </citation>
    <scope>NUCLEOTIDE SEQUENCE [LARGE SCALE GENOMIC DNA]</scope>
    <source>
        <strain evidence="5 6">F</strain>
    </source>
</reference>
<dbReference type="InterPro" id="IPR056884">
    <property type="entry name" value="NPHP3-like_N"/>
</dbReference>
<organism evidence="5 6">
    <name type="scientific">Hyaloscypha variabilis (strain UAMH 11265 / GT02V1 / F)</name>
    <name type="common">Meliniomyces variabilis</name>
    <dbReference type="NCBI Taxonomy" id="1149755"/>
    <lineage>
        <taxon>Eukaryota</taxon>
        <taxon>Fungi</taxon>
        <taxon>Dikarya</taxon>
        <taxon>Ascomycota</taxon>
        <taxon>Pezizomycotina</taxon>
        <taxon>Leotiomycetes</taxon>
        <taxon>Helotiales</taxon>
        <taxon>Hyaloscyphaceae</taxon>
        <taxon>Hyaloscypha</taxon>
        <taxon>Hyaloscypha variabilis</taxon>
    </lineage>
</organism>
<feature type="repeat" description="ANK" evidence="2">
    <location>
        <begin position="661"/>
        <end position="693"/>
    </location>
</feature>
<dbReference type="InterPro" id="IPR036770">
    <property type="entry name" value="Ankyrin_rpt-contain_sf"/>
</dbReference>
<evidence type="ECO:0000259" key="4">
    <source>
        <dbReference type="Pfam" id="PF24883"/>
    </source>
</evidence>
<dbReference type="OrthoDB" id="1577640at2759"/>